<dbReference type="NCBIfam" id="TIGR01549">
    <property type="entry name" value="HAD-SF-IA-v1"/>
    <property type="match status" value="1"/>
</dbReference>
<dbReference type="Gene3D" id="3.40.50.1000">
    <property type="entry name" value="HAD superfamily/HAD-like"/>
    <property type="match status" value="1"/>
</dbReference>
<evidence type="ECO:0000256" key="3">
    <source>
        <dbReference type="ARBA" id="ARBA00006171"/>
    </source>
</evidence>
<dbReference type="EMBL" id="FPIW01000084">
    <property type="protein sequence ID" value="SFW72401.1"/>
    <property type="molecule type" value="Genomic_DNA"/>
</dbReference>
<comment type="catalytic activity">
    <reaction evidence="1">
        <text>2-phosphoglycolate + H2O = glycolate + phosphate</text>
        <dbReference type="Rhea" id="RHEA:14369"/>
        <dbReference type="ChEBI" id="CHEBI:15377"/>
        <dbReference type="ChEBI" id="CHEBI:29805"/>
        <dbReference type="ChEBI" id="CHEBI:43474"/>
        <dbReference type="ChEBI" id="CHEBI:58033"/>
        <dbReference type="EC" id="3.1.3.18"/>
    </reaction>
</comment>
<name>A0AA94HVA8_DESDE</name>
<reference evidence="6" key="1">
    <citation type="submission" date="2016-11" db="EMBL/GenBank/DDBJ databases">
        <authorList>
            <person name="Jaros S."/>
            <person name="Januszkiewicz K."/>
            <person name="Wedrychowicz H."/>
        </authorList>
    </citation>
    <scope>NUCLEOTIDE SEQUENCE [LARGE SCALE GENOMIC DNA]</scope>
    <source>
        <strain evidence="6">DSM 7057</strain>
    </source>
</reference>
<evidence type="ECO:0000256" key="4">
    <source>
        <dbReference type="ARBA" id="ARBA00013078"/>
    </source>
</evidence>
<dbReference type="InterPro" id="IPR006439">
    <property type="entry name" value="HAD-SF_hydro_IA"/>
</dbReference>
<dbReference type="InterPro" id="IPR023214">
    <property type="entry name" value="HAD_sf"/>
</dbReference>
<evidence type="ECO:0000256" key="1">
    <source>
        <dbReference type="ARBA" id="ARBA00000830"/>
    </source>
</evidence>
<dbReference type="GO" id="GO:0006281">
    <property type="term" value="P:DNA repair"/>
    <property type="evidence" value="ECO:0007669"/>
    <property type="project" value="TreeGrafter"/>
</dbReference>
<comment type="similarity">
    <text evidence="3">Belongs to the HAD-like hydrolase superfamily. CbbY/CbbZ/Gph/YieH family.</text>
</comment>
<sequence>MRVFFFDLDGTLLDTLGDIGNACNAVLARHGYPTHPLADYRRFVGRGFDKLVRDTLPAAAELEPPALTQLVEETRQHYGRHMCDTTRPYEGIIPALETLAAKGCPLAVLSNKPEEHTVDLVQRYFPSIPFVLVRGGRKNVPLKPQPQALLDMAETMHTSVARVLYVGDSDVDVQTARNAGTTSVGVAWGFRGPAELRAAGADHIIDAPAQLIELTVEI</sequence>
<dbReference type="GO" id="GO:0008967">
    <property type="term" value="F:phosphoglycolate phosphatase activity"/>
    <property type="evidence" value="ECO:0007669"/>
    <property type="project" value="UniProtKB-EC"/>
</dbReference>
<dbReference type="InterPro" id="IPR041492">
    <property type="entry name" value="HAD_2"/>
</dbReference>
<dbReference type="OMA" id="YLCGKFG"/>
<comment type="pathway">
    <text evidence="2">Organic acid metabolism; glycolate biosynthesis; glycolate from 2-phosphoglycolate: step 1/1.</text>
</comment>
<comment type="caution">
    <text evidence="5">The sequence shown here is derived from an EMBL/GenBank/DDBJ whole genome shotgun (WGS) entry which is preliminary data.</text>
</comment>
<dbReference type="PANTHER" id="PTHR43434:SF1">
    <property type="entry name" value="PHOSPHOGLYCOLATE PHOSPHATASE"/>
    <property type="match status" value="1"/>
</dbReference>
<dbReference type="Pfam" id="PF13419">
    <property type="entry name" value="HAD_2"/>
    <property type="match status" value="1"/>
</dbReference>
<dbReference type="EC" id="3.1.3.18" evidence="4"/>
<dbReference type="Proteomes" id="UP000182680">
    <property type="component" value="Unassembled WGS sequence"/>
</dbReference>
<dbReference type="Gene3D" id="1.10.150.240">
    <property type="entry name" value="Putative phosphatase, domain 2"/>
    <property type="match status" value="1"/>
</dbReference>
<dbReference type="SFLD" id="SFLDS00003">
    <property type="entry name" value="Haloacid_Dehalogenase"/>
    <property type="match status" value="1"/>
</dbReference>
<dbReference type="PANTHER" id="PTHR43434">
    <property type="entry name" value="PHOSPHOGLYCOLATE PHOSPHATASE"/>
    <property type="match status" value="1"/>
</dbReference>
<evidence type="ECO:0000256" key="2">
    <source>
        <dbReference type="ARBA" id="ARBA00004818"/>
    </source>
</evidence>
<gene>
    <name evidence="5" type="ORF">SAMN02910291_02743</name>
</gene>
<protein>
    <recommendedName>
        <fullName evidence="4">phosphoglycolate phosphatase</fullName>
        <ecNumber evidence="4">3.1.3.18</ecNumber>
    </recommendedName>
</protein>
<dbReference type="RefSeq" id="WP_012624711.1">
    <property type="nucleotide sequence ID" value="NZ_FPIW01000084.1"/>
</dbReference>
<dbReference type="GO" id="GO:0005829">
    <property type="term" value="C:cytosol"/>
    <property type="evidence" value="ECO:0007669"/>
    <property type="project" value="TreeGrafter"/>
</dbReference>
<dbReference type="InterPro" id="IPR023198">
    <property type="entry name" value="PGP-like_dom2"/>
</dbReference>
<dbReference type="InterPro" id="IPR036412">
    <property type="entry name" value="HAD-like_sf"/>
</dbReference>
<proteinExistence type="inferred from homology"/>
<evidence type="ECO:0000313" key="6">
    <source>
        <dbReference type="Proteomes" id="UP000182680"/>
    </source>
</evidence>
<dbReference type="AlphaFoldDB" id="A0AA94HVA8"/>
<dbReference type="InterPro" id="IPR050155">
    <property type="entry name" value="HAD-like_hydrolase_sf"/>
</dbReference>
<dbReference type="SUPFAM" id="SSF56784">
    <property type="entry name" value="HAD-like"/>
    <property type="match status" value="1"/>
</dbReference>
<accession>A0AA94HVA8</accession>
<dbReference type="SFLD" id="SFLDG01129">
    <property type="entry name" value="C1.5:_HAD__Beta-PGM__Phosphata"/>
    <property type="match status" value="1"/>
</dbReference>
<evidence type="ECO:0000313" key="5">
    <source>
        <dbReference type="EMBL" id="SFW72401.1"/>
    </source>
</evidence>
<organism evidence="5 6">
    <name type="scientific">Desulfovibrio desulfuricans</name>
    <dbReference type="NCBI Taxonomy" id="876"/>
    <lineage>
        <taxon>Bacteria</taxon>
        <taxon>Pseudomonadati</taxon>
        <taxon>Thermodesulfobacteriota</taxon>
        <taxon>Desulfovibrionia</taxon>
        <taxon>Desulfovibrionales</taxon>
        <taxon>Desulfovibrionaceae</taxon>
        <taxon>Desulfovibrio</taxon>
    </lineage>
</organism>